<name>A0AA39CGQ3_9EURO</name>
<feature type="region of interest" description="Disordered" evidence="1">
    <location>
        <begin position="831"/>
        <end position="850"/>
    </location>
</feature>
<feature type="compositionally biased region" description="Basic and acidic residues" evidence="1">
    <location>
        <begin position="1274"/>
        <end position="1289"/>
    </location>
</feature>
<feature type="compositionally biased region" description="Low complexity" evidence="1">
    <location>
        <begin position="1073"/>
        <end position="1085"/>
    </location>
</feature>
<evidence type="ECO:0000256" key="1">
    <source>
        <dbReference type="SAM" id="MobiDB-lite"/>
    </source>
</evidence>
<feature type="compositionally biased region" description="Basic and acidic residues" evidence="1">
    <location>
        <begin position="1181"/>
        <end position="1218"/>
    </location>
</feature>
<feature type="region of interest" description="Disordered" evidence="1">
    <location>
        <begin position="561"/>
        <end position="582"/>
    </location>
</feature>
<feature type="compositionally biased region" description="Basic and acidic residues" evidence="1">
    <location>
        <begin position="980"/>
        <end position="993"/>
    </location>
</feature>
<feature type="compositionally biased region" description="Acidic residues" evidence="1">
    <location>
        <begin position="1219"/>
        <end position="1231"/>
    </location>
</feature>
<feature type="region of interest" description="Disordered" evidence="1">
    <location>
        <begin position="500"/>
        <end position="539"/>
    </location>
</feature>
<evidence type="ECO:0000256" key="2">
    <source>
        <dbReference type="SAM" id="Phobius"/>
    </source>
</evidence>
<feature type="compositionally biased region" description="Acidic residues" evidence="1">
    <location>
        <begin position="1166"/>
        <end position="1175"/>
    </location>
</feature>
<reference evidence="3" key="1">
    <citation type="submission" date="2022-10" db="EMBL/GenBank/DDBJ databases">
        <title>Culturing micro-colonial fungi from biological soil crusts in the Mojave desert and describing Neophaeococcomyces mojavensis, and introducing the new genera and species Taxawa tesnikishii.</title>
        <authorList>
            <person name="Kurbessoian T."/>
            <person name="Stajich J.E."/>
        </authorList>
    </citation>
    <scope>NUCLEOTIDE SEQUENCE</scope>
    <source>
        <strain evidence="3">TK_41</strain>
    </source>
</reference>
<keyword evidence="2" id="KW-0472">Membrane</keyword>
<keyword evidence="2" id="KW-0812">Transmembrane</keyword>
<evidence type="ECO:0000313" key="4">
    <source>
        <dbReference type="Proteomes" id="UP001172673"/>
    </source>
</evidence>
<proteinExistence type="predicted"/>
<feature type="region of interest" description="Disordered" evidence="1">
    <location>
        <begin position="897"/>
        <end position="943"/>
    </location>
</feature>
<feature type="transmembrane region" description="Helical" evidence="2">
    <location>
        <begin position="352"/>
        <end position="374"/>
    </location>
</feature>
<evidence type="ECO:0000313" key="3">
    <source>
        <dbReference type="EMBL" id="KAJ9607480.1"/>
    </source>
</evidence>
<dbReference type="EMBL" id="JAPDRK010000011">
    <property type="protein sequence ID" value="KAJ9607480.1"/>
    <property type="molecule type" value="Genomic_DNA"/>
</dbReference>
<organism evidence="3 4">
    <name type="scientific">Cladophialophora chaetospira</name>
    <dbReference type="NCBI Taxonomy" id="386627"/>
    <lineage>
        <taxon>Eukaryota</taxon>
        <taxon>Fungi</taxon>
        <taxon>Dikarya</taxon>
        <taxon>Ascomycota</taxon>
        <taxon>Pezizomycotina</taxon>
        <taxon>Eurotiomycetes</taxon>
        <taxon>Chaetothyriomycetidae</taxon>
        <taxon>Chaetothyriales</taxon>
        <taxon>Herpotrichiellaceae</taxon>
        <taxon>Cladophialophora</taxon>
    </lineage>
</organism>
<feature type="compositionally biased region" description="Polar residues" evidence="1">
    <location>
        <begin position="918"/>
        <end position="941"/>
    </location>
</feature>
<gene>
    <name evidence="3" type="ORF">H2200_007558</name>
</gene>
<protein>
    <submittedName>
        <fullName evidence="3">Uncharacterized protein</fullName>
    </submittedName>
</protein>
<feature type="compositionally biased region" description="Low complexity" evidence="1">
    <location>
        <begin position="504"/>
        <end position="529"/>
    </location>
</feature>
<feature type="transmembrane region" description="Helical" evidence="2">
    <location>
        <begin position="380"/>
        <end position="399"/>
    </location>
</feature>
<sequence length="1387" mass="151241">MHLLKIIITVITTWYLDFQERTTDLVRRFGETAVRPFENFLAIDPSPEHKDAFSTVFATVTSTVTATPTTVFSTTTYADGNVAVVATAVPTLTPVALPPPDVCLAPFAWANWEDVTFCISEAEFGRLSASATALWETPTSQLLRSLLGRISDLFTSLRDTVTSRVHVSGQWSQQMFPIVFATPVTGWTFKTTPAKITRGMRNFWKSLSWSEVILCYVGPALALFLLLGTVRVLADRHIARKERLKKMQGHHGAAQHQNTSGYITTSTSMAQTSTLALGSSQAGPIQPGDRSALMFLLSYIPAFFRKLIESFQGKWTNYFEYPLRSFCSRTLEFIMTAGMLICDYSDAILRMIVFEVAPACILIIGAVFITLLVLLSAVSLIGLCAVLVVLLFLIALIIAKSAPVLDKACKLWCQGAEYVRQALEGIEKLPPPSQAPVPSSPSVTISQRDYHYYLSREEALQYVLDLIGPFPGRNDPEKLRTVIDFAEIFWYMKPKPAVRSEGTQTLPAQSSSAPAQTQTSSAGTQTSSADAHTAPTQTSAAAVIENESLKLQVEALKMQLKQQEEKHEEELQAQPEPTLDRSTVTKLQNQIKALTGAAETHKAELAKFSWASQDAAKQHTSEVTEVKRALEQEQANHANTEKRRAKAEDEFFGADARANDLEFELEELKDVGVKEQAMRAQLVKDHEIQIGKLESERDQALSDWRSERHERQLAEQRAATSEKSLNAALNSLTPAPVSTPITLQQQSANVADGQGDGMVVDVPAAAIATDKETEMCDAPTISPKIDVPAATAATIVDEEDDAMAVDVEAAAAATNKEMSQAPTFSPKMEVTADDGNQQQSSSMEISGPSQTINNQTYFSSTSFNFQGPSTATSNNGAPTMRFGANQVLNKGFQRTATQSNQPAGGIFGNPFSRPLPGANQTANNGFQFFGPDSNQPSTGNAGSVLASSAKEAASKGFNGFKSGGLAGATSSPFSFGSKQAVDKSSKGVEDKHKQPSNVLSNSTFAPSPLRASKTTTGAPEASGSAKEPATPAPSDKSPAQVTQKKKWPSYINLAGPEGVGILPRGAHLQSLGPSPQAPASPEAPAYGTPTSSPPVLTAPVDDHGNPLPSPAFIPNMTAPVSKPAYVSSKQSNLAAGIKPGSSNDPNVKEMMASVTKAPQEEYSASESDEDGEYEDVPLKPITEHAETNEPEKDRRASKAKDVKGKNWVERPLERKRVLEDDDDVDDEEQFEETPPVLDEEQRGRATSEHSTIQNAADPLPAERRFGTGDYPQISDDKLRQTHRGRDGTYEHPVPFFDDPNEYIHEFMPYTPDLRGDDPRTPQGCRDLNCIKQAVADIAHDCVLEQILKMTRELEAKREEEERKQERWRQEKARLQQQREQDGEIFEV</sequence>
<feature type="region of interest" description="Disordered" evidence="1">
    <location>
        <begin position="971"/>
        <end position="1299"/>
    </location>
</feature>
<feature type="compositionally biased region" description="Polar residues" evidence="1">
    <location>
        <begin position="995"/>
        <end position="1005"/>
    </location>
</feature>
<accession>A0AA39CGQ3</accession>
<dbReference type="Proteomes" id="UP001172673">
    <property type="component" value="Unassembled WGS sequence"/>
</dbReference>
<feature type="region of interest" description="Disordered" evidence="1">
    <location>
        <begin position="1355"/>
        <end position="1387"/>
    </location>
</feature>
<keyword evidence="2" id="KW-1133">Transmembrane helix</keyword>
<feature type="compositionally biased region" description="Basic and acidic residues" evidence="1">
    <location>
        <begin position="1355"/>
        <end position="1381"/>
    </location>
</feature>
<feature type="compositionally biased region" description="Polar residues" evidence="1">
    <location>
        <begin position="834"/>
        <end position="850"/>
    </location>
</feature>
<comment type="caution">
    <text evidence="3">The sequence shown here is derived from an EMBL/GenBank/DDBJ whole genome shotgun (WGS) entry which is preliminary data.</text>
</comment>
<keyword evidence="4" id="KW-1185">Reference proteome</keyword>